<comment type="caution">
    <text evidence="1">The sequence shown here is derived from an EMBL/GenBank/DDBJ whole genome shotgun (WGS) entry which is preliminary data.</text>
</comment>
<accession>A0AC60QG07</accession>
<keyword evidence="2" id="KW-1185">Reference proteome</keyword>
<dbReference type="Proteomes" id="UP000805193">
    <property type="component" value="Unassembled WGS sequence"/>
</dbReference>
<organism evidence="1 2">
    <name type="scientific">Ixodes persulcatus</name>
    <name type="common">Taiga tick</name>
    <dbReference type="NCBI Taxonomy" id="34615"/>
    <lineage>
        <taxon>Eukaryota</taxon>
        <taxon>Metazoa</taxon>
        <taxon>Ecdysozoa</taxon>
        <taxon>Arthropoda</taxon>
        <taxon>Chelicerata</taxon>
        <taxon>Arachnida</taxon>
        <taxon>Acari</taxon>
        <taxon>Parasitiformes</taxon>
        <taxon>Ixodida</taxon>
        <taxon>Ixodoidea</taxon>
        <taxon>Ixodidae</taxon>
        <taxon>Ixodinae</taxon>
        <taxon>Ixodes</taxon>
    </lineage>
</organism>
<reference evidence="1 2" key="1">
    <citation type="journal article" date="2020" name="Cell">
        <title>Large-Scale Comparative Analyses of Tick Genomes Elucidate Their Genetic Diversity and Vector Capacities.</title>
        <authorList>
            <consortium name="Tick Genome and Microbiome Consortium (TIGMIC)"/>
            <person name="Jia N."/>
            <person name="Wang J."/>
            <person name="Shi W."/>
            <person name="Du L."/>
            <person name="Sun Y."/>
            <person name="Zhan W."/>
            <person name="Jiang J.F."/>
            <person name="Wang Q."/>
            <person name="Zhang B."/>
            <person name="Ji P."/>
            <person name="Bell-Sakyi L."/>
            <person name="Cui X.M."/>
            <person name="Yuan T.T."/>
            <person name="Jiang B.G."/>
            <person name="Yang W.F."/>
            <person name="Lam T.T."/>
            <person name="Chang Q.C."/>
            <person name="Ding S.J."/>
            <person name="Wang X.J."/>
            <person name="Zhu J.G."/>
            <person name="Ruan X.D."/>
            <person name="Zhao L."/>
            <person name="Wei J.T."/>
            <person name="Ye R.Z."/>
            <person name="Que T.C."/>
            <person name="Du C.H."/>
            <person name="Zhou Y.H."/>
            <person name="Cheng J.X."/>
            <person name="Dai P.F."/>
            <person name="Guo W.B."/>
            <person name="Han X.H."/>
            <person name="Huang E.J."/>
            <person name="Li L.F."/>
            <person name="Wei W."/>
            <person name="Gao Y.C."/>
            <person name="Liu J.Z."/>
            <person name="Shao H.Z."/>
            <person name="Wang X."/>
            <person name="Wang C.C."/>
            <person name="Yang T.C."/>
            <person name="Huo Q.B."/>
            <person name="Li W."/>
            <person name="Chen H.Y."/>
            <person name="Chen S.E."/>
            <person name="Zhou L.G."/>
            <person name="Ni X.B."/>
            <person name="Tian J.H."/>
            <person name="Sheng Y."/>
            <person name="Liu T."/>
            <person name="Pan Y.S."/>
            <person name="Xia L.Y."/>
            <person name="Li J."/>
            <person name="Zhao F."/>
            <person name="Cao W.C."/>
        </authorList>
    </citation>
    <scope>NUCLEOTIDE SEQUENCE [LARGE SCALE GENOMIC DNA]</scope>
    <source>
        <strain evidence="1">Iper-2018</strain>
    </source>
</reference>
<evidence type="ECO:0000313" key="1">
    <source>
        <dbReference type="EMBL" id="KAG0433095.1"/>
    </source>
</evidence>
<evidence type="ECO:0000313" key="2">
    <source>
        <dbReference type="Proteomes" id="UP000805193"/>
    </source>
</evidence>
<sequence>MRSIFLQPETADLGDVFREKLALVSTEDQGAVRDRCFQFLRQMAIQLQQRASKCLVYTSEGCTPSILIIESARAVKAY</sequence>
<dbReference type="EMBL" id="JABSTQ010009087">
    <property type="protein sequence ID" value="KAG0433095.1"/>
    <property type="molecule type" value="Genomic_DNA"/>
</dbReference>
<name>A0AC60QG07_IXOPE</name>
<proteinExistence type="predicted"/>
<gene>
    <name evidence="1" type="ORF">HPB47_020246</name>
</gene>
<protein>
    <submittedName>
        <fullName evidence="1">Uncharacterized protein</fullName>
    </submittedName>
</protein>